<reference evidence="4" key="1">
    <citation type="submission" date="2018-01" db="EMBL/GenBank/DDBJ databases">
        <authorList>
            <consortium name="Urmite Genomes"/>
        </authorList>
    </citation>
    <scope>NUCLEOTIDE SEQUENCE [LARGE SCALE GENOMIC DNA]</scope>
    <source>
        <strain evidence="4">AFP003</strain>
    </source>
</reference>
<keyword evidence="5" id="KW-1185">Reference proteome</keyword>
<keyword evidence="2" id="KW-0472">Membrane</keyword>
<dbReference type="EMBL" id="FXEG02000003">
    <property type="protein sequence ID" value="SOX54771.1"/>
    <property type="molecule type" value="Genomic_DNA"/>
</dbReference>
<feature type="region of interest" description="Disordered" evidence="1">
    <location>
        <begin position="173"/>
        <end position="297"/>
    </location>
</feature>
<dbReference type="AlphaFoldDB" id="A0A2K4YDB5"/>
<proteinExistence type="predicted"/>
<accession>A0A2K4YDB5</accession>
<dbReference type="OrthoDB" id="4752037at2"/>
<feature type="transmembrane region" description="Helical" evidence="2">
    <location>
        <begin position="12"/>
        <end position="31"/>
    </location>
</feature>
<evidence type="ECO:0000313" key="5">
    <source>
        <dbReference type="Proteomes" id="UP000236318"/>
    </source>
</evidence>
<sequence length="297" mass="30735">MLTGTSRFTGITRYVGIPIAAIALLGGFAIVRGGAAAADPNDDQFLALLDDEGIPALAGVPSLVESAHKVCQALDNGTPANRVVDTLVDNAVSDDPSQSQIARGPLTRTEGRFVIAAVGAYCPYDKSKLAVLITRPKAGWNEPTRRAADGIRPAGFQVHGSAPVSLIGIVRPAGIADPDPPTIPEPPPLAHLQAPPPPIAAPPRPQQPLPQRLPAPPPQEPPPPQQLPAPPPQEPPPPQQLPPTPQEPPPPPQQVAPPPPQEPPPPAPQQLPPPSPPAPPPPPTSPPKEPGLIRVAP</sequence>
<evidence type="ECO:0000259" key="3">
    <source>
        <dbReference type="Pfam" id="PF05305"/>
    </source>
</evidence>
<keyword evidence="2" id="KW-0812">Transmembrane</keyword>
<protein>
    <submittedName>
        <fullName evidence="4">DUF732 domain-containing protein</fullName>
    </submittedName>
</protein>
<name>A0A2K4YDB5_9MYCO</name>
<evidence type="ECO:0000256" key="1">
    <source>
        <dbReference type="SAM" id="MobiDB-lite"/>
    </source>
</evidence>
<dbReference type="PRINTS" id="PR01217">
    <property type="entry name" value="PRICHEXTENSN"/>
</dbReference>
<evidence type="ECO:0000256" key="2">
    <source>
        <dbReference type="SAM" id="Phobius"/>
    </source>
</evidence>
<feature type="domain" description="DUF732" evidence="3">
    <location>
        <begin position="41"/>
        <end position="123"/>
    </location>
</feature>
<dbReference type="InterPro" id="IPR007969">
    <property type="entry name" value="DUF732"/>
</dbReference>
<comment type="caution">
    <text evidence="4">The sequence shown here is derived from an EMBL/GenBank/DDBJ whole genome shotgun (WGS) entry which is preliminary data.</text>
</comment>
<feature type="compositionally biased region" description="Pro residues" evidence="1">
    <location>
        <begin position="178"/>
        <end position="289"/>
    </location>
</feature>
<organism evidence="4 5">
    <name type="scientific">Mycobacterium ahvazicum</name>
    <dbReference type="NCBI Taxonomy" id="1964395"/>
    <lineage>
        <taxon>Bacteria</taxon>
        <taxon>Bacillati</taxon>
        <taxon>Actinomycetota</taxon>
        <taxon>Actinomycetes</taxon>
        <taxon>Mycobacteriales</taxon>
        <taxon>Mycobacteriaceae</taxon>
        <taxon>Mycobacterium</taxon>
        <taxon>Mycobacterium simiae complex</taxon>
    </lineage>
</organism>
<dbReference type="RefSeq" id="WP_096288749.1">
    <property type="nucleotide sequence ID" value="NZ_FXEG02000003.1"/>
</dbReference>
<dbReference type="Pfam" id="PF05305">
    <property type="entry name" value="DUF732"/>
    <property type="match status" value="1"/>
</dbReference>
<dbReference type="Proteomes" id="UP000236318">
    <property type="component" value="Unassembled WGS sequence"/>
</dbReference>
<evidence type="ECO:0000313" key="4">
    <source>
        <dbReference type="EMBL" id="SOX54771.1"/>
    </source>
</evidence>
<gene>
    <name evidence="4" type="ORF">MAAFP003_3449</name>
</gene>
<keyword evidence="2" id="KW-1133">Transmembrane helix</keyword>